<dbReference type="InterPro" id="IPR004469">
    <property type="entry name" value="PSP"/>
</dbReference>
<comment type="similarity">
    <text evidence="3">Belongs to the HAD-like hydrolase superfamily. SerB family.</text>
</comment>
<feature type="non-terminal residue" evidence="17">
    <location>
        <position position="363"/>
    </location>
</feature>
<evidence type="ECO:0000256" key="2">
    <source>
        <dbReference type="ARBA" id="ARBA00005135"/>
    </source>
</evidence>
<accession>A0A835U152</accession>
<evidence type="ECO:0000313" key="19">
    <source>
        <dbReference type="Proteomes" id="UP000618051"/>
    </source>
</evidence>
<dbReference type="NCBIfam" id="TIGR00338">
    <property type="entry name" value="serB"/>
    <property type="match status" value="1"/>
</dbReference>
<feature type="region of interest" description="Disordered" evidence="16">
    <location>
        <begin position="1"/>
        <end position="28"/>
    </location>
</feature>
<evidence type="ECO:0000256" key="11">
    <source>
        <dbReference type="ARBA" id="ARBA00031693"/>
    </source>
</evidence>
<name>A0A835U152_9PASS</name>
<sequence>SKSAAAQGSTAHLEHEVTISRQQQAGANQQLRQTSTTILAGIKAVSRLCSALPTRTRAAALMAQETLHYSHSEKDFILSPHSKKAPKRMASLMELKEIFRSADAVCFDVDSTVIREEGIDELAKFCGVGDAVAEMTRRAMGGTVTFKAALTARLGLIRPSYEQVQKLISDNPPQLTPGIRELVSRLHQRGVQVFLVSGGFQSIVEHVALQLNIPTANVFANRLKFYFNGEYAGFDETQPTAESGGKGKVITHLKEQFHFKKVVMIGDGATDMEACPPGDCFIGFGGNVVRKQLKSSPKSLEKWQPQRVTGLSEQGGKCSSSSLRIRNFKTTQGIGRAAPANVTTALRTGIILNCSLGNDNAKR</sequence>
<keyword evidence="19" id="KW-1185">Reference proteome</keyword>
<keyword evidence="7" id="KW-0479">Metal-binding</keyword>
<dbReference type="FunFam" id="3.40.50.1000:FF:000077">
    <property type="entry name" value="Phosphoserine phosphatase, chloroplastic"/>
    <property type="match status" value="1"/>
</dbReference>
<keyword evidence="9" id="KW-0460">Magnesium</keyword>
<dbReference type="InterPro" id="IPR050582">
    <property type="entry name" value="HAD-like_SerB"/>
</dbReference>
<dbReference type="Gene3D" id="1.10.150.210">
    <property type="entry name" value="Phosphoserine phosphatase, domain 2"/>
    <property type="match status" value="1"/>
</dbReference>
<evidence type="ECO:0000256" key="7">
    <source>
        <dbReference type="ARBA" id="ARBA00022723"/>
    </source>
</evidence>
<dbReference type="GO" id="GO:0000287">
    <property type="term" value="F:magnesium ion binding"/>
    <property type="evidence" value="ECO:0007669"/>
    <property type="project" value="TreeGrafter"/>
</dbReference>
<dbReference type="SUPFAM" id="SSF56784">
    <property type="entry name" value="HAD-like"/>
    <property type="match status" value="1"/>
</dbReference>
<dbReference type="GO" id="GO:0036424">
    <property type="term" value="F:L-phosphoserine phosphatase activity"/>
    <property type="evidence" value="ECO:0007669"/>
    <property type="project" value="InterPro"/>
</dbReference>
<dbReference type="OrthoDB" id="27226at2759"/>
<proteinExistence type="inferred from homology"/>
<comment type="pathway">
    <text evidence="2">Amino-acid biosynthesis; L-serine biosynthesis; L-serine from 3-phospho-D-glycerate: step 3/3.</text>
</comment>
<comment type="cofactor">
    <cofactor evidence="1">
        <name>Mg(2+)</name>
        <dbReference type="ChEBI" id="CHEBI:18420"/>
    </cofactor>
</comment>
<evidence type="ECO:0000256" key="8">
    <source>
        <dbReference type="ARBA" id="ARBA00022801"/>
    </source>
</evidence>
<dbReference type="GO" id="GO:0006564">
    <property type="term" value="P:L-serine biosynthetic process"/>
    <property type="evidence" value="ECO:0007669"/>
    <property type="project" value="UniProtKB-KW"/>
</dbReference>
<evidence type="ECO:0000256" key="16">
    <source>
        <dbReference type="SAM" id="MobiDB-lite"/>
    </source>
</evidence>
<protein>
    <recommendedName>
        <fullName evidence="5">Phosphoserine phosphatase</fullName>
        <ecNumber evidence="4">3.1.3.3</ecNumber>
    </recommendedName>
    <alternativeName>
        <fullName evidence="11">O-phosphoserine phosphohydrolase</fullName>
    </alternativeName>
</protein>
<dbReference type="GO" id="GO:0005737">
    <property type="term" value="C:cytoplasm"/>
    <property type="evidence" value="ECO:0007669"/>
    <property type="project" value="TreeGrafter"/>
</dbReference>
<dbReference type="Pfam" id="PF00702">
    <property type="entry name" value="Hydrolase"/>
    <property type="match status" value="1"/>
</dbReference>
<feature type="active site" description="Proton donor" evidence="15">
    <location>
        <position position="110"/>
    </location>
</feature>
<evidence type="ECO:0000256" key="5">
    <source>
        <dbReference type="ARBA" id="ARBA00015196"/>
    </source>
</evidence>
<dbReference type="EMBL" id="JADDUC020000024">
    <property type="protein sequence ID" value="KAI1231879.1"/>
    <property type="molecule type" value="Genomic_DNA"/>
</dbReference>
<dbReference type="InterPro" id="IPR036412">
    <property type="entry name" value="HAD-like_sf"/>
</dbReference>
<dbReference type="EC" id="3.1.3.3" evidence="4"/>
<dbReference type="PANTHER" id="PTHR43344:SF2">
    <property type="entry name" value="PHOSPHOSERINE PHOSPHATASE"/>
    <property type="match status" value="1"/>
</dbReference>
<comment type="catalytic activity">
    <reaction evidence="14">
        <text>O-phospho-L-serine + H2O = L-serine + phosphate</text>
        <dbReference type="Rhea" id="RHEA:21208"/>
        <dbReference type="ChEBI" id="CHEBI:15377"/>
        <dbReference type="ChEBI" id="CHEBI:33384"/>
        <dbReference type="ChEBI" id="CHEBI:43474"/>
        <dbReference type="ChEBI" id="CHEBI:57524"/>
        <dbReference type="EC" id="3.1.3.3"/>
    </reaction>
    <physiologicalReaction direction="left-to-right" evidence="14">
        <dbReference type="Rhea" id="RHEA:21209"/>
    </physiologicalReaction>
</comment>
<dbReference type="CDD" id="cd04309">
    <property type="entry name" value="HAD_PSP_eu"/>
    <property type="match status" value="1"/>
</dbReference>
<evidence type="ECO:0000256" key="10">
    <source>
        <dbReference type="ARBA" id="ARBA00023299"/>
    </source>
</evidence>
<evidence type="ECO:0000256" key="3">
    <source>
        <dbReference type="ARBA" id="ARBA00009184"/>
    </source>
</evidence>
<dbReference type="AlphaFoldDB" id="A0A835U152"/>
<evidence type="ECO:0000313" key="17">
    <source>
        <dbReference type="EMBL" id="KAG0124604.1"/>
    </source>
</evidence>
<evidence type="ECO:0000256" key="6">
    <source>
        <dbReference type="ARBA" id="ARBA00022605"/>
    </source>
</evidence>
<dbReference type="InterPro" id="IPR023214">
    <property type="entry name" value="HAD_sf"/>
</dbReference>
<reference evidence="18" key="3">
    <citation type="submission" date="2022-01" db="EMBL/GenBank/DDBJ databases">
        <authorList>
            <person name="Rubenstein D.R."/>
        </authorList>
    </citation>
    <scope>NUCLEOTIDE SEQUENCE</scope>
    <source>
        <strain evidence="18">SS15</strain>
        <tissue evidence="18">Liver</tissue>
    </source>
</reference>
<evidence type="ECO:0000256" key="15">
    <source>
        <dbReference type="PIRSR" id="PIRSR604469-1"/>
    </source>
</evidence>
<evidence type="ECO:0000256" key="13">
    <source>
        <dbReference type="ARBA" id="ARBA00047405"/>
    </source>
</evidence>
<dbReference type="Gene3D" id="3.40.50.1000">
    <property type="entry name" value="HAD superfamily/HAD-like"/>
    <property type="match status" value="1"/>
</dbReference>
<feature type="non-terminal residue" evidence="17">
    <location>
        <position position="1"/>
    </location>
</feature>
<evidence type="ECO:0000256" key="12">
    <source>
        <dbReference type="ARBA" id="ARBA00045329"/>
    </source>
</evidence>
<evidence type="ECO:0000256" key="1">
    <source>
        <dbReference type="ARBA" id="ARBA00001946"/>
    </source>
</evidence>
<keyword evidence="6" id="KW-0028">Amino-acid biosynthesis</keyword>
<evidence type="ECO:0000256" key="4">
    <source>
        <dbReference type="ARBA" id="ARBA00012640"/>
    </source>
</evidence>
<evidence type="ECO:0000256" key="14">
    <source>
        <dbReference type="ARBA" id="ARBA00049173"/>
    </source>
</evidence>
<dbReference type="EMBL" id="JADDUC010000024">
    <property type="protein sequence ID" value="KAG0124604.1"/>
    <property type="molecule type" value="Genomic_DNA"/>
</dbReference>
<evidence type="ECO:0000256" key="9">
    <source>
        <dbReference type="ARBA" id="ARBA00022842"/>
    </source>
</evidence>
<comment type="caution">
    <text evidence="17">The sequence shown here is derived from an EMBL/GenBank/DDBJ whole genome shotgun (WGS) entry which is preliminary data.</text>
</comment>
<comment type="catalytic activity">
    <reaction evidence="13">
        <text>O-phospho-D-serine + H2O = D-serine + phosphate</text>
        <dbReference type="Rhea" id="RHEA:24873"/>
        <dbReference type="ChEBI" id="CHEBI:15377"/>
        <dbReference type="ChEBI" id="CHEBI:35247"/>
        <dbReference type="ChEBI" id="CHEBI:43474"/>
        <dbReference type="ChEBI" id="CHEBI:58680"/>
        <dbReference type="EC" id="3.1.3.3"/>
    </reaction>
    <physiologicalReaction direction="left-to-right" evidence="13">
        <dbReference type="Rhea" id="RHEA:24874"/>
    </physiologicalReaction>
</comment>
<keyword evidence="10" id="KW-0718">Serine biosynthesis</keyword>
<dbReference type="FunFam" id="1.10.150.210:FF:000002">
    <property type="entry name" value="Phosphoserine phosphatase"/>
    <property type="match status" value="1"/>
</dbReference>
<evidence type="ECO:0000313" key="18">
    <source>
        <dbReference type="EMBL" id="KAI1231879.1"/>
    </source>
</evidence>
<dbReference type="Proteomes" id="UP000618051">
    <property type="component" value="Unassembled WGS sequence"/>
</dbReference>
<keyword evidence="8" id="KW-0378">Hydrolase</keyword>
<comment type="function">
    <text evidence="12">Catalyzes the last irreversible step in the biosynthesis of L-serine from carbohydrates, the dephosphorylation of O-phospho-L-serine to L-serine. L-serine can then be used in protein synthesis, to produce other amino acids, in nucleotide metabolism or in glutathione synthesis, or can be racemized to D-serine, a neuromodulator. May also act on O-phospho-D-serine.</text>
</comment>
<feature type="compositionally biased region" description="Polar residues" evidence="16">
    <location>
        <begin position="1"/>
        <end position="10"/>
    </location>
</feature>
<dbReference type="UniPathway" id="UPA00135">
    <property type="reaction ID" value="UER00198"/>
</dbReference>
<organism evidence="17">
    <name type="scientific">Lamprotornis superbus</name>
    <dbReference type="NCBI Taxonomy" id="245042"/>
    <lineage>
        <taxon>Eukaryota</taxon>
        <taxon>Metazoa</taxon>
        <taxon>Chordata</taxon>
        <taxon>Craniata</taxon>
        <taxon>Vertebrata</taxon>
        <taxon>Euteleostomi</taxon>
        <taxon>Archelosauria</taxon>
        <taxon>Archosauria</taxon>
        <taxon>Dinosauria</taxon>
        <taxon>Saurischia</taxon>
        <taxon>Theropoda</taxon>
        <taxon>Coelurosauria</taxon>
        <taxon>Aves</taxon>
        <taxon>Neognathae</taxon>
        <taxon>Neoaves</taxon>
        <taxon>Telluraves</taxon>
        <taxon>Australaves</taxon>
        <taxon>Passeriformes</taxon>
        <taxon>Sturnidae</taxon>
        <taxon>Lamprotornis</taxon>
    </lineage>
</organism>
<reference evidence="17" key="1">
    <citation type="submission" date="2020-10" db="EMBL/GenBank/DDBJ databases">
        <title>Feather gene expression reveals the developmental basis of iridescence in African starlings.</title>
        <authorList>
            <person name="Rubenstein D.R."/>
        </authorList>
    </citation>
    <scope>NUCLEOTIDE SEQUENCE</scope>
    <source>
        <strain evidence="17">SS15</strain>
        <tissue evidence="17">Liver</tissue>
    </source>
</reference>
<gene>
    <name evidence="18" type="ORF">IHE44_0007520</name>
    <name evidence="17" type="ORF">IHE44_006352</name>
</gene>
<dbReference type="NCBIfam" id="TIGR01488">
    <property type="entry name" value="HAD-SF-IB"/>
    <property type="match status" value="1"/>
</dbReference>
<feature type="active site" description="Nucleophile" evidence="15">
    <location>
        <position position="108"/>
    </location>
</feature>
<dbReference type="PANTHER" id="PTHR43344">
    <property type="entry name" value="PHOSPHOSERINE PHOSPHATASE"/>
    <property type="match status" value="1"/>
</dbReference>
<dbReference type="FunFam" id="3.40.50.1000:FF:000114">
    <property type="entry name" value="Phosphoserine phosphatase, chloroplastic"/>
    <property type="match status" value="1"/>
</dbReference>
<reference evidence="18 19" key="2">
    <citation type="journal article" date="2021" name="J. Hered.">
        <title>Feather Gene Expression Elucidates the Developmental Basis of Plumage Iridescence in African Starlings.</title>
        <authorList>
            <person name="Rubenstein D.R."/>
            <person name="Corvelo A."/>
            <person name="MacManes M.D."/>
            <person name="Maia R."/>
            <person name="Narzisi G."/>
            <person name="Rousaki A."/>
            <person name="Vandenabeele P."/>
            <person name="Shawkey M.D."/>
            <person name="Solomon J."/>
        </authorList>
    </citation>
    <scope>NUCLEOTIDE SEQUENCE [LARGE SCALE GENOMIC DNA]</scope>
    <source>
        <strain evidence="18">SS15</strain>
    </source>
</reference>